<keyword evidence="2" id="KW-0732">Signal</keyword>
<dbReference type="Proteomes" id="UP001302443">
    <property type="component" value="Chromosome"/>
</dbReference>
<feature type="region of interest" description="Disordered" evidence="1">
    <location>
        <begin position="25"/>
        <end position="72"/>
    </location>
</feature>
<reference evidence="3 4" key="1">
    <citation type="submission" date="2023-09" db="EMBL/GenBank/DDBJ databases">
        <title>Genomic Revisitation and Reclassification of the Genus Providencia.</title>
        <authorList>
            <person name="Dong X."/>
        </authorList>
    </citation>
    <scope>NUCLEOTIDE SEQUENCE [LARGE SCALE GENOMIC DNA]</scope>
    <source>
        <strain evidence="3 4">D4759</strain>
    </source>
</reference>
<dbReference type="EMBL" id="CP135990">
    <property type="protein sequence ID" value="WPA92733.1"/>
    <property type="molecule type" value="Genomic_DNA"/>
</dbReference>
<feature type="compositionally biased region" description="Gly residues" evidence="1">
    <location>
        <begin position="38"/>
        <end position="72"/>
    </location>
</feature>
<name>A0ABZ0N346_9GAMM</name>
<keyword evidence="4" id="KW-1185">Reference proteome</keyword>
<organism evidence="3 4">
    <name type="scientific">Providencia zhijiangensis</name>
    <dbReference type="NCBI Taxonomy" id="3053982"/>
    <lineage>
        <taxon>Bacteria</taxon>
        <taxon>Pseudomonadati</taxon>
        <taxon>Pseudomonadota</taxon>
        <taxon>Gammaproteobacteria</taxon>
        <taxon>Enterobacterales</taxon>
        <taxon>Morganellaceae</taxon>
        <taxon>Providencia</taxon>
    </lineage>
</organism>
<evidence type="ECO:0000256" key="2">
    <source>
        <dbReference type="SAM" id="SignalP"/>
    </source>
</evidence>
<evidence type="ECO:0000313" key="3">
    <source>
        <dbReference type="EMBL" id="WPA92733.1"/>
    </source>
</evidence>
<protein>
    <submittedName>
        <fullName evidence="3">Uncharacterized protein</fullName>
    </submittedName>
</protein>
<proteinExistence type="predicted"/>
<gene>
    <name evidence="3" type="ORF">QS795_002840</name>
</gene>
<dbReference type="RefSeq" id="WP_154602774.1">
    <property type="nucleotide sequence ID" value="NZ_CP135990.1"/>
</dbReference>
<sequence length="72" mass="6859">MRKISTLLITLLFPLSALSMTIPTDSQQTATEYLWSNGGNGGNGGHGGNGGNGGSGGSGGHGGNGGNGGNGN</sequence>
<accession>A0ABZ0N346</accession>
<evidence type="ECO:0000313" key="4">
    <source>
        <dbReference type="Proteomes" id="UP001302443"/>
    </source>
</evidence>
<evidence type="ECO:0000256" key="1">
    <source>
        <dbReference type="SAM" id="MobiDB-lite"/>
    </source>
</evidence>
<feature type="signal peptide" evidence="2">
    <location>
        <begin position="1"/>
        <end position="19"/>
    </location>
</feature>
<feature type="chain" id="PRO_5045780929" evidence="2">
    <location>
        <begin position="20"/>
        <end position="72"/>
    </location>
</feature>